<evidence type="ECO:0000313" key="2">
    <source>
        <dbReference type="EMBL" id="EYC28541.1"/>
    </source>
</evidence>
<dbReference type="OrthoDB" id="5821911at2759"/>
<dbReference type="Proteomes" id="UP000024635">
    <property type="component" value="Unassembled WGS sequence"/>
</dbReference>
<organism evidence="2 3">
    <name type="scientific">Ancylostoma ceylanicum</name>
    <dbReference type="NCBI Taxonomy" id="53326"/>
    <lineage>
        <taxon>Eukaryota</taxon>
        <taxon>Metazoa</taxon>
        <taxon>Ecdysozoa</taxon>
        <taxon>Nematoda</taxon>
        <taxon>Chromadorea</taxon>
        <taxon>Rhabditida</taxon>
        <taxon>Rhabditina</taxon>
        <taxon>Rhabditomorpha</taxon>
        <taxon>Strongyloidea</taxon>
        <taxon>Ancylostomatidae</taxon>
        <taxon>Ancylostomatinae</taxon>
        <taxon>Ancylostoma</taxon>
    </lineage>
</organism>
<sequence>MDQLSCISSRTVAHLQKAALNLREAFEDFGVLVGTSSPPSDRVVLDNKRATLSSDGEPSLAVVVESPPLVNRERVCSNMESKENSETSLEDETPARTLSSRKQPRRSELFRAGQRDVQEFEEATPVAISEASPLRRSSSLTNTPLGAAKRAFFETPAVPMVECDTVRRKRTSTLKIKSMVEPKLNSKLRRPGRNDEPHPFISSLY</sequence>
<evidence type="ECO:0000256" key="1">
    <source>
        <dbReference type="SAM" id="MobiDB-lite"/>
    </source>
</evidence>
<feature type="region of interest" description="Disordered" evidence="1">
    <location>
        <begin position="78"/>
        <end position="141"/>
    </location>
</feature>
<comment type="caution">
    <text evidence="2">The sequence shown here is derived from an EMBL/GenBank/DDBJ whole genome shotgun (WGS) entry which is preliminary data.</text>
</comment>
<accession>A0A016VMP3</accession>
<keyword evidence="3" id="KW-1185">Reference proteome</keyword>
<feature type="region of interest" description="Disordered" evidence="1">
    <location>
        <begin position="180"/>
        <end position="205"/>
    </location>
</feature>
<protein>
    <submittedName>
        <fullName evidence="2">Uncharacterized protein</fullName>
    </submittedName>
</protein>
<dbReference type="EMBL" id="JARK01001343">
    <property type="protein sequence ID" value="EYC28541.1"/>
    <property type="molecule type" value="Genomic_DNA"/>
</dbReference>
<feature type="compositionally biased region" description="Basic and acidic residues" evidence="1">
    <location>
        <begin position="105"/>
        <end position="118"/>
    </location>
</feature>
<proteinExistence type="predicted"/>
<evidence type="ECO:0000313" key="3">
    <source>
        <dbReference type="Proteomes" id="UP000024635"/>
    </source>
</evidence>
<name>A0A016VMP3_9BILA</name>
<dbReference type="AlphaFoldDB" id="A0A016VMP3"/>
<reference evidence="3" key="1">
    <citation type="journal article" date="2015" name="Nat. Genet.">
        <title>The genome and transcriptome of the zoonotic hookworm Ancylostoma ceylanicum identify infection-specific gene families.</title>
        <authorList>
            <person name="Schwarz E.M."/>
            <person name="Hu Y."/>
            <person name="Antoshechkin I."/>
            <person name="Miller M.M."/>
            <person name="Sternberg P.W."/>
            <person name="Aroian R.V."/>
        </authorList>
    </citation>
    <scope>NUCLEOTIDE SEQUENCE</scope>
    <source>
        <strain evidence="3">HY135</strain>
    </source>
</reference>
<gene>
    <name evidence="2" type="primary">Acey_s0007.g3279</name>
    <name evidence="2" type="synonym">Acey-sgo-1</name>
    <name evidence="2" type="ORF">Y032_0007g3279</name>
</gene>